<sequence>MARSRCRSWPAPSPRPQSPAVVDTNPRKKRVSGGNGLTRIEAFPLRPLRNGAGLVALALLLTACAGGRSTPAPIEERDVDAEVRAPAKAESAGVQVYPLKNPAVAELTSQADRAEQSGNYDQAAILLERALRIQPRDPELLQHMAEVQVQKQDYAQALSFATRSFDIGPRVGEICARNWRTIGLAREQLGDNAGAREASGRADQCMVTKPQGL</sequence>
<dbReference type="AlphaFoldDB" id="A0A5N0TEA9"/>
<evidence type="ECO:0000313" key="3">
    <source>
        <dbReference type="Proteomes" id="UP000325372"/>
    </source>
</evidence>
<dbReference type="SUPFAM" id="SSF48452">
    <property type="entry name" value="TPR-like"/>
    <property type="match status" value="1"/>
</dbReference>
<proteinExistence type="predicted"/>
<accession>A0A5N0TEA9</accession>
<protein>
    <submittedName>
        <fullName evidence="2">Tetratricopeptide repeat protein</fullName>
    </submittedName>
</protein>
<keyword evidence="3" id="KW-1185">Reference proteome</keyword>
<comment type="caution">
    <text evidence="2">The sequence shown here is derived from an EMBL/GenBank/DDBJ whole genome shotgun (WGS) entry which is preliminary data.</text>
</comment>
<evidence type="ECO:0000313" key="2">
    <source>
        <dbReference type="EMBL" id="KAA9133433.1"/>
    </source>
</evidence>
<evidence type="ECO:0000256" key="1">
    <source>
        <dbReference type="SAM" id="MobiDB-lite"/>
    </source>
</evidence>
<feature type="region of interest" description="Disordered" evidence="1">
    <location>
        <begin position="1"/>
        <end position="34"/>
    </location>
</feature>
<name>A0A5N0TEA9_9GAMM</name>
<reference evidence="2 3" key="1">
    <citation type="submission" date="2019-09" db="EMBL/GenBank/DDBJ databases">
        <title>Wenzhouxiangella sp. Genome sequencing and assembly.</title>
        <authorList>
            <person name="Zhang R."/>
        </authorList>
    </citation>
    <scope>NUCLEOTIDE SEQUENCE [LARGE SCALE GENOMIC DNA]</scope>
    <source>
        <strain evidence="2 3">W260</strain>
    </source>
</reference>
<gene>
    <name evidence="2" type="ORF">F3N42_03530</name>
</gene>
<dbReference type="EMBL" id="VYXP01000002">
    <property type="protein sequence ID" value="KAA9133433.1"/>
    <property type="molecule type" value="Genomic_DNA"/>
</dbReference>
<dbReference type="InterPro" id="IPR011990">
    <property type="entry name" value="TPR-like_helical_dom_sf"/>
</dbReference>
<dbReference type="Gene3D" id="1.25.40.10">
    <property type="entry name" value="Tetratricopeptide repeat domain"/>
    <property type="match status" value="1"/>
</dbReference>
<organism evidence="2 3">
    <name type="scientific">Marinihelvus fidelis</name>
    <dbReference type="NCBI Taxonomy" id="2613842"/>
    <lineage>
        <taxon>Bacteria</taxon>
        <taxon>Pseudomonadati</taxon>
        <taxon>Pseudomonadota</taxon>
        <taxon>Gammaproteobacteria</taxon>
        <taxon>Chromatiales</taxon>
        <taxon>Wenzhouxiangellaceae</taxon>
        <taxon>Marinihelvus</taxon>
    </lineage>
</organism>
<dbReference type="Pfam" id="PF14559">
    <property type="entry name" value="TPR_19"/>
    <property type="match status" value="1"/>
</dbReference>
<dbReference type="Proteomes" id="UP000325372">
    <property type="component" value="Unassembled WGS sequence"/>
</dbReference>